<comment type="caution">
    <text evidence="1">The sequence shown here is derived from an EMBL/GenBank/DDBJ whole genome shotgun (WGS) entry which is preliminary data.</text>
</comment>
<evidence type="ECO:0000313" key="2">
    <source>
        <dbReference type="Proteomes" id="UP000323000"/>
    </source>
</evidence>
<keyword evidence="2" id="KW-1185">Reference proteome</keyword>
<protein>
    <submittedName>
        <fullName evidence="1">Uncharacterized protein</fullName>
    </submittedName>
</protein>
<dbReference type="Proteomes" id="UP000323000">
    <property type="component" value="Chromosome 5"/>
</dbReference>
<name>A0A5C7HV24_9ROSI</name>
<gene>
    <name evidence="1" type="ORF">EZV62_012133</name>
</gene>
<accession>A0A5C7HV24</accession>
<organism evidence="1 2">
    <name type="scientific">Acer yangbiense</name>
    <dbReference type="NCBI Taxonomy" id="1000413"/>
    <lineage>
        <taxon>Eukaryota</taxon>
        <taxon>Viridiplantae</taxon>
        <taxon>Streptophyta</taxon>
        <taxon>Embryophyta</taxon>
        <taxon>Tracheophyta</taxon>
        <taxon>Spermatophyta</taxon>
        <taxon>Magnoliopsida</taxon>
        <taxon>eudicotyledons</taxon>
        <taxon>Gunneridae</taxon>
        <taxon>Pentapetalae</taxon>
        <taxon>rosids</taxon>
        <taxon>malvids</taxon>
        <taxon>Sapindales</taxon>
        <taxon>Sapindaceae</taxon>
        <taxon>Hippocastanoideae</taxon>
        <taxon>Acereae</taxon>
        <taxon>Acer</taxon>
    </lineage>
</organism>
<sequence length="76" mass="7937">MPDLLEAVIMEAVDPAVIAPVAVATPVVAATPNLAHVSALPDLMLKPLVMSNGIYKALDDRAVVNALYKTLTSLLV</sequence>
<dbReference type="EMBL" id="VAHF01000005">
    <property type="protein sequence ID" value="TXG60770.1"/>
    <property type="molecule type" value="Genomic_DNA"/>
</dbReference>
<proteinExistence type="predicted"/>
<evidence type="ECO:0000313" key="1">
    <source>
        <dbReference type="EMBL" id="TXG60770.1"/>
    </source>
</evidence>
<reference evidence="2" key="1">
    <citation type="journal article" date="2019" name="Gigascience">
        <title>De novo genome assembly of the endangered Acer yangbiense, a plant species with extremely small populations endemic to Yunnan Province, China.</title>
        <authorList>
            <person name="Yang J."/>
            <person name="Wariss H.M."/>
            <person name="Tao L."/>
            <person name="Zhang R."/>
            <person name="Yun Q."/>
            <person name="Hollingsworth P."/>
            <person name="Dao Z."/>
            <person name="Luo G."/>
            <person name="Guo H."/>
            <person name="Ma Y."/>
            <person name="Sun W."/>
        </authorList>
    </citation>
    <scope>NUCLEOTIDE SEQUENCE [LARGE SCALE GENOMIC DNA]</scope>
    <source>
        <strain evidence="2">cv. Malutang</strain>
    </source>
</reference>
<dbReference type="AlphaFoldDB" id="A0A5C7HV24"/>